<proteinExistence type="predicted"/>
<organism evidence="1 2">
    <name type="scientific">Pontibacter fetidus</name>
    <dbReference type="NCBI Taxonomy" id="2700082"/>
    <lineage>
        <taxon>Bacteria</taxon>
        <taxon>Pseudomonadati</taxon>
        <taxon>Bacteroidota</taxon>
        <taxon>Cytophagia</taxon>
        <taxon>Cytophagales</taxon>
        <taxon>Hymenobacteraceae</taxon>
        <taxon>Pontibacter</taxon>
    </lineage>
</organism>
<dbReference type="Proteomes" id="UP000478546">
    <property type="component" value="Unassembled WGS sequence"/>
</dbReference>
<dbReference type="RefSeq" id="WP_162344935.1">
    <property type="nucleotide sequence ID" value="NZ_JAAEAA010000003.1"/>
</dbReference>
<reference evidence="1 2" key="1">
    <citation type="submission" date="2020-01" db="EMBL/GenBank/DDBJ databases">
        <authorList>
            <person name="Kim M.K."/>
        </authorList>
    </citation>
    <scope>NUCLEOTIDE SEQUENCE [LARGE SCALE GENOMIC DNA]</scope>
    <source>
        <strain evidence="1 2">BT213</strain>
    </source>
</reference>
<evidence type="ECO:0000313" key="2">
    <source>
        <dbReference type="Proteomes" id="UP000478546"/>
    </source>
</evidence>
<gene>
    <name evidence="1" type="ORF">GWO68_03035</name>
</gene>
<accession>A0A6B2GY07</accession>
<keyword evidence="2" id="KW-1185">Reference proteome</keyword>
<dbReference type="AlphaFoldDB" id="A0A6B2GY07"/>
<comment type="caution">
    <text evidence="1">The sequence shown here is derived from an EMBL/GenBank/DDBJ whole genome shotgun (WGS) entry which is preliminary data.</text>
</comment>
<sequence>MKIDVCSLIKFGEEPHMKSFYEKGVIFMNNLDVFRKTEDGDLRGDKYEALYKQSEINNVRIFLGENKIGVAEKGLFQLWYDKPMGNIFSMYALKTRENLTDIKIDEECKKFGDTCVFILDINEFISRVKKAAESAGYELIYSPVEYFDLKQFHGKWSVFKKPLRYSYQSEFRFFIKRKETHPLILEIGSIEDIASIAESNKIDTLKVTRI</sequence>
<protein>
    <submittedName>
        <fullName evidence="1">Uncharacterized protein</fullName>
    </submittedName>
</protein>
<name>A0A6B2GY07_9BACT</name>
<dbReference type="EMBL" id="JAAEAA010000003">
    <property type="protein sequence ID" value="NDK54883.1"/>
    <property type="molecule type" value="Genomic_DNA"/>
</dbReference>
<evidence type="ECO:0000313" key="1">
    <source>
        <dbReference type="EMBL" id="NDK54883.1"/>
    </source>
</evidence>